<organism evidence="1 2">
    <name type="scientific">Tardiphaga alba</name>
    <dbReference type="NCBI Taxonomy" id="340268"/>
    <lineage>
        <taxon>Bacteria</taxon>
        <taxon>Pseudomonadati</taxon>
        <taxon>Pseudomonadota</taxon>
        <taxon>Alphaproteobacteria</taxon>
        <taxon>Hyphomicrobiales</taxon>
        <taxon>Nitrobacteraceae</taxon>
        <taxon>Tardiphaga</taxon>
    </lineage>
</organism>
<evidence type="ECO:0000313" key="1">
    <source>
        <dbReference type="EMBL" id="QUS39118.1"/>
    </source>
</evidence>
<dbReference type="Proteomes" id="UP000682843">
    <property type="component" value="Chromosome"/>
</dbReference>
<reference evidence="1 2" key="1">
    <citation type="submission" date="2019-02" db="EMBL/GenBank/DDBJ databases">
        <title>Emended description of the genus Rhodopseudomonas and description of Rhodopseudomonas albus sp. nov., a non-phototrophic, heavy-metal-tolerant bacterium isolated from garden soil.</title>
        <authorList>
            <person name="Bao Z."/>
            <person name="Cao W.W."/>
            <person name="Sato Y."/>
            <person name="Nishizawa T."/>
            <person name="Zhao J."/>
            <person name="Guo Y."/>
            <person name="Ohta H."/>
        </authorList>
    </citation>
    <scope>NUCLEOTIDE SEQUENCE [LARGE SCALE GENOMIC DNA]</scope>
    <source>
        <strain evidence="1 2">SK50-23</strain>
    </source>
</reference>
<sequence length="258" mass="28340">MTDSSSLRSLGVICARGASKRLPRKHMRELGGVPLVSWMCRAAAASKLTRVVITTEDAEIAAVAAANGAEVLFLREPHLAEDFAADHDIVVDALNRAESNDGTRYDIVVMIQPTTPFTLPEDIDGCLARLSENQELATCFTVKPVSEPPQWMFIENDHRYAIPLLDGIGNNNIAHKQLLTQYWLPSGAAYAIRASALRMQARIYCEPFALQPMDRARSVDIDEAIDLTIAEAIATMHGYQPVALNLTRPRLADTGDQK</sequence>
<dbReference type="InterPro" id="IPR050793">
    <property type="entry name" value="CMP-NeuNAc_synthase"/>
</dbReference>
<dbReference type="GO" id="GO:0016779">
    <property type="term" value="F:nucleotidyltransferase activity"/>
    <property type="evidence" value="ECO:0007669"/>
    <property type="project" value="UniProtKB-KW"/>
</dbReference>
<dbReference type="InterPro" id="IPR003329">
    <property type="entry name" value="Cytidylyl_trans"/>
</dbReference>
<name>A0ABX8A647_9BRAD</name>
<proteinExistence type="predicted"/>
<accession>A0ABX8A647</accession>
<gene>
    <name evidence="1" type="ORF">RPMA_09920</name>
</gene>
<dbReference type="InterPro" id="IPR029044">
    <property type="entry name" value="Nucleotide-diphossugar_trans"/>
</dbReference>
<dbReference type="PANTHER" id="PTHR21485">
    <property type="entry name" value="HAD SUPERFAMILY MEMBERS CMAS AND KDSC"/>
    <property type="match status" value="1"/>
</dbReference>
<dbReference type="PANTHER" id="PTHR21485:SF3">
    <property type="entry name" value="N-ACYLNEURAMINATE CYTIDYLYLTRANSFERASE"/>
    <property type="match status" value="1"/>
</dbReference>
<dbReference type="Pfam" id="PF02348">
    <property type="entry name" value="CTP_transf_3"/>
    <property type="match status" value="1"/>
</dbReference>
<keyword evidence="2" id="KW-1185">Reference proteome</keyword>
<dbReference type="EMBL" id="CP036498">
    <property type="protein sequence ID" value="QUS39118.1"/>
    <property type="molecule type" value="Genomic_DNA"/>
</dbReference>
<dbReference type="SUPFAM" id="SSF53448">
    <property type="entry name" value="Nucleotide-diphospho-sugar transferases"/>
    <property type="match status" value="1"/>
</dbReference>
<evidence type="ECO:0000313" key="2">
    <source>
        <dbReference type="Proteomes" id="UP000682843"/>
    </source>
</evidence>
<protein>
    <submittedName>
        <fullName evidence="1">Acylneuraminate cytidylyltransferase family protein</fullName>
    </submittedName>
</protein>
<keyword evidence="1" id="KW-0548">Nucleotidyltransferase</keyword>
<dbReference type="CDD" id="cd02513">
    <property type="entry name" value="CMP-NeuAc_Synthase"/>
    <property type="match status" value="1"/>
</dbReference>
<keyword evidence="1" id="KW-0808">Transferase</keyword>
<dbReference type="Gene3D" id="3.90.550.10">
    <property type="entry name" value="Spore Coat Polysaccharide Biosynthesis Protein SpsA, Chain A"/>
    <property type="match status" value="1"/>
</dbReference>